<dbReference type="GO" id="GO:0005813">
    <property type="term" value="C:centrosome"/>
    <property type="evidence" value="ECO:0007669"/>
    <property type="project" value="UniProtKB-SubCell"/>
</dbReference>
<dbReference type="EMBL" id="JBGFUD010002017">
    <property type="protein sequence ID" value="MFH4977038.1"/>
    <property type="molecule type" value="Genomic_DNA"/>
</dbReference>
<dbReference type="Proteomes" id="UP001608902">
    <property type="component" value="Unassembled WGS sequence"/>
</dbReference>
<dbReference type="AlphaFoldDB" id="A0ABD6EJ88"/>
<reference evidence="15 16" key="1">
    <citation type="submission" date="2024-08" db="EMBL/GenBank/DDBJ databases">
        <title>Gnathostoma spinigerum genome.</title>
        <authorList>
            <person name="Gonzalez-Bertolin B."/>
            <person name="Monzon S."/>
            <person name="Zaballos A."/>
            <person name="Jimenez P."/>
            <person name="Dekumyoy P."/>
            <person name="Varona S."/>
            <person name="Cuesta I."/>
            <person name="Sumanam S."/>
            <person name="Adisakwattana P."/>
            <person name="Gasser R.B."/>
            <person name="Hernandez-Gonzalez A."/>
            <person name="Young N.D."/>
            <person name="Perteguer M.J."/>
        </authorList>
    </citation>
    <scope>NUCLEOTIDE SEQUENCE [LARGE SCALE GENOMIC DNA]</scope>
    <source>
        <strain evidence="15">AL3</strain>
        <tissue evidence="15">Liver</tissue>
    </source>
</reference>
<dbReference type="Pfam" id="PF05502">
    <property type="entry name" value="Dynactin_p62"/>
    <property type="match status" value="2"/>
</dbReference>
<evidence type="ECO:0000256" key="2">
    <source>
        <dbReference type="ARBA" id="ARBA00004529"/>
    </source>
</evidence>
<accession>A0ABD6EJ88</accession>
<comment type="similarity">
    <text evidence="12">Belongs to the dynactin subunit 4 family.</text>
</comment>
<dbReference type="GO" id="GO:0005938">
    <property type="term" value="C:cell cortex"/>
    <property type="evidence" value="ECO:0007669"/>
    <property type="project" value="UniProtKB-SubCell"/>
</dbReference>
<comment type="caution">
    <text evidence="15">The sequence shown here is derived from an EMBL/GenBank/DDBJ whole genome shotgun (WGS) entry which is preliminary data.</text>
</comment>
<evidence type="ECO:0000313" key="16">
    <source>
        <dbReference type="Proteomes" id="UP001608902"/>
    </source>
</evidence>
<keyword evidence="5" id="KW-0963">Cytoplasm</keyword>
<comment type="subunit">
    <text evidence="14">Subunit of dynactin, a multiprotein complex part of a tripartite complex with dynein and a adapter, such as BICDL1, BICD2 or HOOK3. The dynactin complex is built around ACTR1A/ACTB filament and consists of an actin-related filament composed of a shoulder domain, a pointed end and a barbed end. Its length is defined by its flexible shoulder domain. The soulder is composed of 2 DCTN1 subunits, 4 DCTN2 and 2 DCTN3. The 4 DCNT2 (via N-terminus) bind the ACTR1A filament and act as molecular rulers to determine the length. The pointed end is important for binding dynein-dynactin cargo adapters. Consists of 4 subunits: ACTR10, DCNT4, DCTN5 and DCTN6. The barbed end is composed of a CAPZA1:CAPZB heterodimers, which binds ACTR1A/ACTB filament and dynactin and stabilizes dynactin. Interacts with ATP7B, but not ATP7A, in a copper-dependent manner. Interacts with ANK2; this interaction is required for localization at costameres. Interacts with N4BP2L1.</text>
</comment>
<evidence type="ECO:0000256" key="7">
    <source>
        <dbReference type="ARBA" id="ARBA00022553"/>
    </source>
</evidence>
<keyword evidence="9" id="KW-0007">Acetylation</keyword>
<evidence type="ECO:0000256" key="6">
    <source>
        <dbReference type="ARBA" id="ARBA00022499"/>
    </source>
</evidence>
<dbReference type="PANTHER" id="PTHR13034">
    <property type="entry name" value="DYNACTIN P62 SUBUNIT"/>
    <property type="match status" value="1"/>
</dbReference>
<evidence type="ECO:0000313" key="15">
    <source>
        <dbReference type="EMBL" id="MFH4977038.1"/>
    </source>
</evidence>
<evidence type="ECO:0000256" key="1">
    <source>
        <dbReference type="ARBA" id="ARBA00004300"/>
    </source>
</evidence>
<evidence type="ECO:0000256" key="13">
    <source>
        <dbReference type="ARBA" id="ARBA00034864"/>
    </source>
</evidence>
<evidence type="ECO:0000256" key="3">
    <source>
        <dbReference type="ARBA" id="ARBA00004544"/>
    </source>
</evidence>
<evidence type="ECO:0000256" key="8">
    <source>
        <dbReference type="ARBA" id="ARBA00022843"/>
    </source>
</evidence>
<keyword evidence="8" id="KW-0832">Ubl conjugation</keyword>
<dbReference type="GO" id="GO:0001725">
    <property type="term" value="C:stress fiber"/>
    <property type="evidence" value="ECO:0007669"/>
    <property type="project" value="UniProtKB-SubCell"/>
</dbReference>
<evidence type="ECO:0000256" key="9">
    <source>
        <dbReference type="ARBA" id="ARBA00022990"/>
    </source>
</evidence>
<sequence length="437" mass="49409">MISDFGCKIYARFMASLLNIDRVQYQCSCGEWMSVNRLYFCRHCSQLKCTYCTAHEVDSVFCPTCLDTVSTGEARQKKNRCPNCYQCPICGANVVLRAANNVYHLSCNTCRWTTSDAGLPDISKTTSWPEYMNEHEDFLTCVLDQMKVSASFEKAQRERHKYTKRRSNLGSMFSDRFGLQTIYSRRKAALTERTPSEAVKVSATDDVVEVSDAFISQESMDMNIPDLIQTVNQPLANGRPLLPIRTPLTGRRGVRCKQCDHSLCKAEYNPNSIKFKIQVLAGSFVPDIRLSRPVTLVAGQWCPVFLTVSNFSATPCRVVVSPDSKEEPFYVKCETTPVEVSLPSRDETLEIDESFDNTLNETGGVIVFRKRHRVGIRMSVMAEDDSAMCFGLIVKYINSSSSFDSQGAHEWLEHHVKVFLKDNVNERLQKISDDVST</sequence>
<proteinExistence type="inferred from homology"/>
<evidence type="ECO:0000256" key="4">
    <source>
        <dbReference type="ARBA" id="ARBA00004657"/>
    </source>
</evidence>
<evidence type="ECO:0000256" key="10">
    <source>
        <dbReference type="ARBA" id="ARBA00023054"/>
    </source>
</evidence>
<gene>
    <name evidence="15" type="ORF">AB6A40_003747</name>
</gene>
<keyword evidence="7" id="KW-0597">Phosphoprotein</keyword>
<keyword evidence="11" id="KW-0206">Cytoskeleton</keyword>
<dbReference type="GO" id="GO:0030016">
    <property type="term" value="C:myofibril"/>
    <property type="evidence" value="ECO:0007669"/>
    <property type="project" value="UniProtKB-SubCell"/>
</dbReference>
<dbReference type="InterPro" id="IPR008603">
    <property type="entry name" value="DCTN4"/>
</dbReference>
<comment type="subcellular location">
    <subcellularLocation>
        <location evidence="3">Cytoplasm</location>
        <location evidence="3">Cell cortex</location>
    </subcellularLocation>
    <subcellularLocation>
        <location evidence="1">Cytoplasm</location>
        <location evidence="1">Cytoskeleton</location>
        <location evidence="1">Microtubule organizing center</location>
        <location evidence="1">Centrosome</location>
    </subcellularLocation>
    <subcellularLocation>
        <location evidence="2">Cytoplasm</location>
        <location evidence="2">Cytoskeleton</location>
        <location evidence="2">Stress fiber</location>
    </subcellularLocation>
    <subcellularLocation>
        <location evidence="4">Cytoplasm</location>
        <location evidence="4">Myofibril</location>
    </subcellularLocation>
</comment>
<evidence type="ECO:0000256" key="12">
    <source>
        <dbReference type="ARBA" id="ARBA00034776"/>
    </source>
</evidence>
<keyword evidence="16" id="KW-1185">Reference proteome</keyword>
<evidence type="ECO:0000256" key="14">
    <source>
        <dbReference type="ARBA" id="ARBA00093507"/>
    </source>
</evidence>
<dbReference type="PANTHER" id="PTHR13034:SF2">
    <property type="entry name" value="DYNACTIN SUBUNIT 4"/>
    <property type="match status" value="1"/>
</dbReference>
<evidence type="ECO:0000256" key="11">
    <source>
        <dbReference type="ARBA" id="ARBA00023212"/>
    </source>
</evidence>
<evidence type="ECO:0000256" key="5">
    <source>
        <dbReference type="ARBA" id="ARBA00022490"/>
    </source>
</evidence>
<name>A0ABD6EJ88_9BILA</name>
<organism evidence="15 16">
    <name type="scientific">Gnathostoma spinigerum</name>
    <dbReference type="NCBI Taxonomy" id="75299"/>
    <lineage>
        <taxon>Eukaryota</taxon>
        <taxon>Metazoa</taxon>
        <taxon>Ecdysozoa</taxon>
        <taxon>Nematoda</taxon>
        <taxon>Chromadorea</taxon>
        <taxon>Rhabditida</taxon>
        <taxon>Spirurina</taxon>
        <taxon>Gnathostomatomorpha</taxon>
        <taxon>Gnathostomatoidea</taxon>
        <taxon>Gnathostomatidae</taxon>
        <taxon>Gnathostoma</taxon>
    </lineage>
</organism>
<keyword evidence="10" id="KW-0175">Coiled coil</keyword>
<keyword evidence="6" id="KW-1017">Isopeptide bond</keyword>
<protein>
    <recommendedName>
        <fullName evidence="13">Dynactin subunit 4</fullName>
    </recommendedName>
</protein>